<dbReference type="EMBL" id="FUXZ01000017">
    <property type="protein sequence ID" value="SKA72113.1"/>
    <property type="molecule type" value="Genomic_DNA"/>
</dbReference>
<keyword evidence="2" id="KW-0732">Signal</keyword>
<name>A0A1T4W4F4_9FIRM</name>
<evidence type="ECO:0000259" key="3">
    <source>
        <dbReference type="PROSITE" id="PS50853"/>
    </source>
</evidence>
<feature type="domain" description="Fibronectin type-III" evidence="3">
    <location>
        <begin position="979"/>
        <end position="1076"/>
    </location>
</feature>
<protein>
    <submittedName>
        <fullName evidence="4">Fibronectin type III domain-containing protein</fullName>
    </submittedName>
</protein>
<evidence type="ECO:0000256" key="2">
    <source>
        <dbReference type="SAM" id="SignalP"/>
    </source>
</evidence>
<keyword evidence="5" id="KW-1185">Reference proteome</keyword>
<dbReference type="PANTHER" id="PTHR37835">
    <property type="entry name" value="ALPHA-CLOSTRIPAIN"/>
    <property type="match status" value="1"/>
</dbReference>
<dbReference type="STRING" id="39495.SAMN02745111_02300"/>
<accession>A0A1T4W4F4</accession>
<dbReference type="InterPro" id="IPR036116">
    <property type="entry name" value="FN3_sf"/>
</dbReference>
<dbReference type="SUPFAM" id="SSF49265">
    <property type="entry name" value="Fibronectin type III"/>
    <property type="match status" value="1"/>
</dbReference>
<dbReference type="InterPro" id="IPR005077">
    <property type="entry name" value="Peptidase_C11"/>
</dbReference>
<dbReference type="PROSITE" id="PS50853">
    <property type="entry name" value="FN3"/>
    <property type="match status" value="1"/>
</dbReference>
<dbReference type="Pfam" id="PF03415">
    <property type="entry name" value="Peptidase_C11"/>
    <property type="match status" value="1"/>
</dbReference>
<dbReference type="InterPro" id="IPR013783">
    <property type="entry name" value="Ig-like_fold"/>
</dbReference>
<gene>
    <name evidence="4" type="ORF">SAMN02745111_02300</name>
</gene>
<dbReference type="Gene3D" id="2.60.40.10">
    <property type="entry name" value="Immunoglobulins"/>
    <property type="match status" value="1"/>
</dbReference>
<evidence type="ECO:0000256" key="1">
    <source>
        <dbReference type="SAM" id="MobiDB-lite"/>
    </source>
</evidence>
<dbReference type="Gene3D" id="3.40.50.11970">
    <property type="match status" value="1"/>
</dbReference>
<organism evidence="4 5">
    <name type="scientific">Eubacterium uniforme</name>
    <dbReference type="NCBI Taxonomy" id="39495"/>
    <lineage>
        <taxon>Bacteria</taxon>
        <taxon>Bacillati</taxon>
        <taxon>Bacillota</taxon>
        <taxon>Clostridia</taxon>
        <taxon>Eubacteriales</taxon>
        <taxon>Eubacteriaceae</taxon>
        <taxon>Eubacterium</taxon>
    </lineage>
</organism>
<reference evidence="4 5" key="1">
    <citation type="submission" date="2017-02" db="EMBL/GenBank/DDBJ databases">
        <authorList>
            <person name="Peterson S.W."/>
        </authorList>
    </citation>
    <scope>NUCLEOTIDE SEQUENCE [LARGE SCALE GENOMIC DNA]</scope>
    <source>
        <strain evidence="4 5">ATCC 35992</strain>
    </source>
</reference>
<evidence type="ECO:0000313" key="5">
    <source>
        <dbReference type="Proteomes" id="UP000190814"/>
    </source>
</evidence>
<feature type="signal peptide" evidence="2">
    <location>
        <begin position="1"/>
        <end position="18"/>
    </location>
</feature>
<dbReference type="PANTHER" id="PTHR37835:SF1">
    <property type="entry name" value="ALPHA-CLOSTRIPAIN"/>
    <property type="match status" value="1"/>
</dbReference>
<feature type="chain" id="PRO_5038959853" evidence="2">
    <location>
        <begin position="19"/>
        <end position="1076"/>
    </location>
</feature>
<dbReference type="CDD" id="cd00063">
    <property type="entry name" value="FN3"/>
    <property type="match status" value="1"/>
</dbReference>
<sequence length="1076" mass="121138">MYNFKKRLISLTSAAALAVTGFNVPSMQVTSYAEEAQKPIVPAKASGWTFGLYLCGQDLEEWNGSASADLLEILKADVPAGFSKNNNIIVETGGCMGWHFQEIYTDYLKEEKGLSRREIAQVIPFEIEEDKISQYKINFEHEYVTDEGEVKTIPALEFVKEVAKYDMDSSKDEASDGDEDIDQLHDGEDMSREADGEVKEDEVKGADMGNKYYLKAFLEDLDNNYPAEHMALDLWNHGGGIVGGVCYDEYSEDPITLGELKSVLSDRADEGFEKLDILGYDACLMSSYESWINLSAYAEVGVGSLTSEPGDGWYYTPFIEDLGANYADEKYTAKELASSIVDAYNDYYKYDGILMQEAYDEEEYTESEYAKKVLGRENDLEGDGKVDEEEGTEYDEDFIKEAEEYLSPAMLCAVDLEKLATSAVEFSAFADELYRAYADEKGLKTIFETATKEGGVEEGYEIVEISKLLDSVSKVAPERKAELKDSSNPYHAIAVEAYDNLLGNVDTLKEKIDASLINAYNGWEVNKFYDSLGMSLFVPDQYAGSKVAMFAAEEYPNYSIGETYAKLAYLYGSGLALEDIANKKFDTTYNYDLTTGTFSVSIPEEDMFSVDYLSAYNYQTVNNKTYLTNTAIVDTMWDELNVLNFTPDYGYYTLGDDKPLYATSSEDVYDGENGKWDNHYKYISGYLNDTYGSFEFTKDSKTGKYVFSYFEEAEEPDNVVDAEDKAKFRKNMIKKAIKRHNAKHNLKSTREDDIFTLLFGGFFGGVETLKPGDVIKLESAVASEEKYLTDDYEDVLKYDYSKEYVISKNDKVSFNNTEYDADGDAVVTDKKVYTPNLTFKDDKGITDNLLLGYDAWVGYNEETDKYICNVDYKTYNVEKIKAFADLKVSVKSKEYTLTGEEIKPELIFNGNKGSLVEGKDYEVSYENNIGIGTGKVVVKGLGQLAIIPEKVVEFTISKAKVNEATKEKTVYVTVVVKEPKKAVVKSVKNNKKKAFTVKWKKVKGATGYQVKYALNKKLTKGKKVKNVKDAKKLSLTVKKLKKNKTYFVKVRAYTVAKDGKKVYGKWSDVEKIKVAK</sequence>
<feature type="compositionally biased region" description="Basic and acidic residues" evidence="1">
    <location>
        <begin position="182"/>
        <end position="200"/>
    </location>
</feature>
<dbReference type="InterPro" id="IPR003961">
    <property type="entry name" value="FN3_dom"/>
</dbReference>
<dbReference type="Proteomes" id="UP000190814">
    <property type="component" value="Unassembled WGS sequence"/>
</dbReference>
<dbReference type="Pfam" id="PF00041">
    <property type="entry name" value="fn3"/>
    <property type="match status" value="1"/>
</dbReference>
<feature type="region of interest" description="Disordered" evidence="1">
    <location>
        <begin position="169"/>
        <end position="200"/>
    </location>
</feature>
<evidence type="ECO:0000313" key="4">
    <source>
        <dbReference type="EMBL" id="SKA72113.1"/>
    </source>
</evidence>
<proteinExistence type="predicted"/>
<dbReference type="OrthoDB" id="5507507at2"/>
<dbReference type="AlphaFoldDB" id="A0A1T4W4F4"/>
<dbReference type="RefSeq" id="WP_078767122.1">
    <property type="nucleotide sequence ID" value="NZ_FUXZ01000017.1"/>
</dbReference>